<dbReference type="InterPro" id="IPR016449">
    <property type="entry name" value="K_chnl_inward-rec_Kir"/>
</dbReference>
<keyword evidence="9" id="KW-0472">Membrane</keyword>
<proteinExistence type="inferred from homology"/>
<feature type="compositionally biased region" description="Basic and acidic residues" evidence="8">
    <location>
        <begin position="144"/>
        <end position="153"/>
    </location>
</feature>
<keyword evidence="5 7" id="KW-0406">Ion transport</keyword>
<evidence type="ECO:0000256" key="3">
    <source>
        <dbReference type="ARBA" id="ARBA00022882"/>
    </source>
</evidence>
<keyword evidence="2 7" id="KW-0633">Potassium transport</keyword>
<feature type="compositionally biased region" description="Basic and acidic residues" evidence="8">
    <location>
        <begin position="192"/>
        <end position="202"/>
    </location>
</feature>
<comment type="similarity">
    <text evidence="7">Belongs to the inward rectifier-type potassium channel (TC 1.A.2.1) family.</text>
</comment>
<keyword evidence="3 7" id="KW-0851">Voltage-gated channel</keyword>
<feature type="transmembrane region" description="Helical" evidence="9">
    <location>
        <begin position="345"/>
        <end position="365"/>
    </location>
</feature>
<evidence type="ECO:0000256" key="7">
    <source>
        <dbReference type="RuleBase" id="RU003822"/>
    </source>
</evidence>
<keyword evidence="1 7" id="KW-0813">Transport</keyword>
<dbReference type="InterPro" id="IPR014756">
    <property type="entry name" value="Ig_E-set"/>
</dbReference>
<evidence type="ECO:0000256" key="1">
    <source>
        <dbReference type="ARBA" id="ARBA00022448"/>
    </source>
</evidence>
<evidence type="ECO:0000313" key="11">
    <source>
        <dbReference type="Proteomes" id="UP001497444"/>
    </source>
</evidence>
<feature type="region of interest" description="Disordered" evidence="8">
    <location>
        <begin position="639"/>
        <end position="666"/>
    </location>
</feature>
<organism evidence="10 11">
    <name type="scientific">Sphagnum jensenii</name>
    <dbReference type="NCBI Taxonomy" id="128206"/>
    <lineage>
        <taxon>Eukaryota</taxon>
        <taxon>Viridiplantae</taxon>
        <taxon>Streptophyta</taxon>
        <taxon>Embryophyta</taxon>
        <taxon>Bryophyta</taxon>
        <taxon>Sphagnophytina</taxon>
        <taxon>Sphagnopsida</taxon>
        <taxon>Sphagnales</taxon>
        <taxon>Sphagnaceae</taxon>
        <taxon>Sphagnum</taxon>
    </lineage>
</organism>
<evidence type="ECO:0000256" key="2">
    <source>
        <dbReference type="ARBA" id="ARBA00022538"/>
    </source>
</evidence>
<dbReference type="SUPFAM" id="SSF81296">
    <property type="entry name" value="E set domains"/>
    <property type="match status" value="1"/>
</dbReference>
<reference evidence="10 11" key="1">
    <citation type="submission" date="2024-02" db="EMBL/GenBank/DDBJ databases">
        <authorList>
            <consortium name="ELIXIR-Norway"/>
            <consortium name="Elixir Norway"/>
        </authorList>
    </citation>
    <scope>NUCLEOTIDE SEQUENCE [LARGE SCALE GENOMIC DNA]</scope>
</reference>
<dbReference type="EMBL" id="OZ020096">
    <property type="protein sequence ID" value="CAK9255021.1"/>
    <property type="molecule type" value="Genomic_DNA"/>
</dbReference>
<gene>
    <name evidence="10" type="ORF">CSSPJE1EN1_LOCUS499</name>
</gene>
<feature type="region of interest" description="Disordered" evidence="8">
    <location>
        <begin position="192"/>
        <end position="212"/>
    </location>
</feature>
<feature type="region of interest" description="Disordered" evidence="8">
    <location>
        <begin position="1"/>
        <end position="104"/>
    </location>
</feature>
<sequence length="693" mass="76690">MPEKAGESFFDAVDALHGKGKKKQDLNNKKVVPDGNSERSKQQLKRVDESGKLIVENNSRQTTTRIDEENVVGRLPSTEESSGGAPGSSSTVDEGEGKRNETSAEVWERLGVEKKNHARLNNESRRIPSTEEMRELEFLYPGRRLKENHQRDDDAMEGNSSRFRLKRDRLSGIDESIAEGTGDDNEELLADRDSSLQSRESEDGYSEMLLGSPATSSLGEALAVTTSGGGDIAKKINHSASSGAKERWRRLRHTVAFTQHVSHQVRHADDIFEGNSSEMLHRQNSLKVDAGGTGAAAFEGAKTVANSRPKGRKGMEGLLVRQDKCFVNMLQDFYVACLKMPMGRFLLGVFLAPVALGLLFTPIFYLDIWGLSYDGASLAETDAAESPVAATKRQCTVLINVFLYALSLSTTFGGSPVSALSPFCLLVANVNTLMAQFLFVFLSGAVFARMSQPSQPVRCSKKAVIRHDDFVASPGEESFRVFAVRLVLTGPAPCELVDAKICLTFRIFVQLPSGSMFCSTQNLELVRPEVSYLRYGLMVRHIIDTKSPVYGLTMESLREGDASFSLTIMGLERTSMQPIFHLEDYFVSDGDVVWDGDYMDFIHINRDGHRVLDHSKIDLLKSFKVAGMVTQAITRMEGDVARRKHSEENKKEKESDAEFGSGDETSEVVHSMKGWVGSLRSRKLWKSKSTSFT</sequence>
<keyword evidence="11" id="KW-1185">Reference proteome</keyword>
<keyword evidence="6 7" id="KW-0407">Ion channel</keyword>
<dbReference type="PANTHER" id="PTHR11767:SF105">
    <property type="entry name" value="INWARD RECTIFIER POTASSIUM CHANNEL C-TERMINAL DOMAIN-CONTAINING PROTEIN"/>
    <property type="match status" value="1"/>
</dbReference>
<accession>A0ABP0VKQ8</accession>
<evidence type="ECO:0000256" key="5">
    <source>
        <dbReference type="ARBA" id="ARBA00023065"/>
    </source>
</evidence>
<keyword evidence="4 7" id="KW-0630">Potassium</keyword>
<feature type="compositionally biased region" description="Low complexity" evidence="8">
    <location>
        <begin position="76"/>
        <end position="91"/>
    </location>
</feature>
<dbReference type="Gene3D" id="1.10.287.70">
    <property type="match status" value="1"/>
</dbReference>
<name>A0ABP0VKQ8_9BRYO</name>
<evidence type="ECO:0000256" key="4">
    <source>
        <dbReference type="ARBA" id="ARBA00022958"/>
    </source>
</evidence>
<keyword evidence="9" id="KW-1133">Transmembrane helix</keyword>
<feature type="compositionally biased region" description="Basic and acidic residues" evidence="8">
    <location>
        <begin position="23"/>
        <end position="51"/>
    </location>
</feature>
<comment type="subcellular location">
    <subcellularLocation>
        <location evidence="7">Membrane</location>
        <topology evidence="7">Multi-pass membrane protein</topology>
    </subcellularLocation>
</comment>
<feature type="compositionally biased region" description="Basic and acidic residues" evidence="8">
    <location>
        <begin position="639"/>
        <end position="656"/>
    </location>
</feature>
<dbReference type="InterPro" id="IPR013518">
    <property type="entry name" value="K_chnl_inward-rec_Kir_cyto"/>
</dbReference>
<evidence type="ECO:0000256" key="9">
    <source>
        <dbReference type="SAM" id="Phobius"/>
    </source>
</evidence>
<feature type="transmembrane region" description="Helical" evidence="9">
    <location>
        <begin position="419"/>
        <end position="448"/>
    </location>
</feature>
<feature type="compositionally biased region" description="Basic and acidic residues" evidence="8">
    <location>
        <begin position="95"/>
        <end position="104"/>
    </location>
</feature>
<evidence type="ECO:0000313" key="10">
    <source>
        <dbReference type="EMBL" id="CAK9255021.1"/>
    </source>
</evidence>
<feature type="region of interest" description="Disordered" evidence="8">
    <location>
        <begin position="144"/>
        <end position="163"/>
    </location>
</feature>
<dbReference type="Gene3D" id="2.60.40.1400">
    <property type="entry name" value="G protein-activated inward rectifier potassium channel 1"/>
    <property type="match status" value="1"/>
</dbReference>
<protein>
    <recommendedName>
        <fullName evidence="12">Inward rectifier potassium channel C-terminal domain-containing protein</fullName>
    </recommendedName>
</protein>
<keyword evidence="7 9" id="KW-0812">Transmembrane</keyword>
<evidence type="ECO:0008006" key="12">
    <source>
        <dbReference type="Google" id="ProtNLM"/>
    </source>
</evidence>
<dbReference type="PANTHER" id="PTHR11767">
    <property type="entry name" value="INWARD RECTIFIER POTASSIUM CHANNEL"/>
    <property type="match status" value="1"/>
</dbReference>
<evidence type="ECO:0000256" key="6">
    <source>
        <dbReference type="ARBA" id="ARBA00023303"/>
    </source>
</evidence>
<evidence type="ECO:0000256" key="8">
    <source>
        <dbReference type="SAM" id="MobiDB-lite"/>
    </source>
</evidence>
<dbReference type="Proteomes" id="UP001497444">
    <property type="component" value="Chromosome 1"/>
</dbReference>